<evidence type="ECO:0000256" key="1">
    <source>
        <dbReference type="SAM" id="Coils"/>
    </source>
</evidence>
<feature type="coiled-coil region" evidence="1">
    <location>
        <begin position="103"/>
        <end position="199"/>
    </location>
</feature>
<accession>A0ABU8EY44</accession>
<feature type="coiled-coil region" evidence="1">
    <location>
        <begin position="223"/>
        <end position="447"/>
    </location>
</feature>
<protein>
    <recommendedName>
        <fullName evidence="4">KfrA N-terminal DNA-binding domain-containing protein</fullName>
    </recommendedName>
</protein>
<organism evidence="2 3">
    <name type="scientific">Pseudoalteromonas spongiae</name>
    <dbReference type="NCBI Taxonomy" id="298657"/>
    <lineage>
        <taxon>Bacteria</taxon>
        <taxon>Pseudomonadati</taxon>
        <taxon>Pseudomonadota</taxon>
        <taxon>Gammaproteobacteria</taxon>
        <taxon>Alteromonadales</taxon>
        <taxon>Pseudoalteromonadaceae</taxon>
        <taxon>Pseudoalteromonas</taxon>
    </lineage>
</organism>
<gene>
    <name evidence="2" type="ORF">WAE96_19660</name>
</gene>
<evidence type="ECO:0000313" key="2">
    <source>
        <dbReference type="EMBL" id="MEI4551903.1"/>
    </source>
</evidence>
<reference evidence="2 3" key="1">
    <citation type="submission" date="2023-12" db="EMBL/GenBank/DDBJ databases">
        <title>Friends and Foes: Symbiotic and Algicidal bacterial influence on Karenia brevis blooms.</title>
        <authorList>
            <person name="Fei C."/>
            <person name="Mohamed A.R."/>
            <person name="Booker A."/>
            <person name="Arshad M."/>
            <person name="Klass S."/>
            <person name="Ahn S."/>
            <person name="Gilbert P.M."/>
            <person name="Heil C.A."/>
            <person name="Martinez J.M."/>
            <person name="Amin S.A."/>
        </authorList>
    </citation>
    <scope>NUCLEOTIDE SEQUENCE [LARGE SCALE GENOMIC DNA]</scope>
    <source>
        <strain evidence="2 3">CE15</strain>
    </source>
</reference>
<keyword evidence="3" id="KW-1185">Reference proteome</keyword>
<dbReference type="EMBL" id="JBAWKS010000002">
    <property type="protein sequence ID" value="MEI4551903.1"/>
    <property type="molecule type" value="Genomic_DNA"/>
</dbReference>
<sequence length="457" mass="52020">MTTNYAKVKELCDQLVSDGKPVSVEAILQECEGSTASILAHYQRWRSESQDTRQATADTGSLSDEYMAAFHREIKRFSNAINRDFEVQLERAIEAEKFAILSLQKTEQITGELTEKVQMLEARLEEETSQFKQTIAEVEDNADVEIASLKEHHEKQLQDLTESKNQTIEDMRIANENTIEQLKANNAATVAELKESSERTIAELKQSGEAKVSELTENVASQVHTLEAALEEKDSKIQALLQEKNSTLSQLSQLEQTANTHAAKAEQHNSEVEDLRQAKEAMQAQLKQAEQSIEMMKKQNLELSQHNQDQQTAVKGAKEQIEEMQTQLAEAQKIATSFESEKENLLKQMDFVKNNSTATIQRLTQNSDQNLSKIRLLEEKLVSEQQNAWRYENENEKLQEQLEFIKQNSATTVERLTRSAEKAMARVRDLEREVDDAKLELEQIRAQNNVVPLQDQA</sequence>
<name>A0ABU8EY44_9GAMM</name>
<dbReference type="Proteomes" id="UP001382455">
    <property type="component" value="Unassembled WGS sequence"/>
</dbReference>
<dbReference type="RefSeq" id="WP_336436792.1">
    <property type="nucleotide sequence ID" value="NZ_JBAWKS010000002.1"/>
</dbReference>
<comment type="caution">
    <text evidence="2">The sequence shown here is derived from an EMBL/GenBank/DDBJ whole genome shotgun (WGS) entry which is preliminary data.</text>
</comment>
<evidence type="ECO:0000313" key="3">
    <source>
        <dbReference type="Proteomes" id="UP001382455"/>
    </source>
</evidence>
<dbReference type="SUPFAM" id="SSF58113">
    <property type="entry name" value="Apolipoprotein A-I"/>
    <property type="match status" value="1"/>
</dbReference>
<dbReference type="Gene3D" id="1.20.120.20">
    <property type="entry name" value="Apolipoprotein"/>
    <property type="match status" value="1"/>
</dbReference>
<proteinExistence type="predicted"/>
<keyword evidence="1" id="KW-0175">Coiled coil</keyword>
<evidence type="ECO:0008006" key="4">
    <source>
        <dbReference type="Google" id="ProtNLM"/>
    </source>
</evidence>